<feature type="non-terminal residue" evidence="1">
    <location>
        <position position="83"/>
    </location>
</feature>
<keyword evidence="2" id="KW-1185">Reference proteome</keyword>
<reference evidence="1 2" key="1">
    <citation type="journal article" date="2018" name="Front. Plant Sci.">
        <title>Red Clover (Trifolium pratense) and Zigzag Clover (T. medium) - A Picture of Genomic Similarities and Differences.</title>
        <authorList>
            <person name="Dluhosova J."/>
            <person name="Istvanek J."/>
            <person name="Nedelnik J."/>
            <person name="Repkova J."/>
        </authorList>
    </citation>
    <scope>NUCLEOTIDE SEQUENCE [LARGE SCALE GENOMIC DNA]</scope>
    <source>
        <strain evidence="2">cv. 10/8</strain>
        <tissue evidence="1">Leaf</tissue>
    </source>
</reference>
<dbReference type="AlphaFoldDB" id="A0A392U3Y6"/>
<protein>
    <submittedName>
        <fullName evidence="1">Uncharacterized protein</fullName>
    </submittedName>
</protein>
<evidence type="ECO:0000313" key="2">
    <source>
        <dbReference type="Proteomes" id="UP000265520"/>
    </source>
</evidence>
<comment type="caution">
    <text evidence="1">The sequence shown here is derived from an EMBL/GenBank/DDBJ whole genome shotgun (WGS) entry which is preliminary data.</text>
</comment>
<accession>A0A392U3Y6</accession>
<organism evidence="1 2">
    <name type="scientific">Trifolium medium</name>
    <dbReference type="NCBI Taxonomy" id="97028"/>
    <lineage>
        <taxon>Eukaryota</taxon>
        <taxon>Viridiplantae</taxon>
        <taxon>Streptophyta</taxon>
        <taxon>Embryophyta</taxon>
        <taxon>Tracheophyta</taxon>
        <taxon>Spermatophyta</taxon>
        <taxon>Magnoliopsida</taxon>
        <taxon>eudicotyledons</taxon>
        <taxon>Gunneridae</taxon>
        <taxon>Pentapetalae</taxon>
        <taxon>rosids</taxon>
        <taxon>fabids</taxon>
        <taxon>Fabales</taxon>
        <taxon>Fabaceae</taxon>
        <taxon>Papilionoideae</taxon>
        <taxon>50 kb inversion clade</taxon>
        <taxon>NPAAA clade</taxon>
        <taxon>Hologalegina</taxon>
        <taxon>IRL clade</taxon>
        <taxon>Trifolieae</taxon>
        <taxon>Trifolium</taxon>
    </lineage>
</organism>
<dbReference type="EMBL" id="LXQA010712094">
    <property type="protein sequence ID" value="MCI67230.1"/>
    <property type="molecule type" value="Genomic_DNA"/>
</dbReference>
<evidence type="ECO:0000313" key="1">
    <source>
        <dbReference type="EMBL" id="MCI67230.1"/>
    </source>
</evidence>
<proteinExistence type="predicted"/>
<name>A0A392U3Y6_9FABA</name>
<dbReference type="Proteomes" id="UP000265520">
    <property type="component" value="Unassembled WGS sequence"/>
</dbReference>
<feature type="non-terminal residue" evidence="1">
    <location>
        <position position="1"/>
    </location>
</feature>
<sequence>RANNVPEEGDDDGELEPIKALDVKYFNSYKAGPVANNQGVNVEQGMHEEEEHVEAAHEHDQGIDDVMEEIDRFDSSALPNQQQ</sequence>